<feature type="transmembrane region" description="Helical" evidence="6">
    <location>
        <begin position="197"/>
        <end position="217"/>
    </location>
</feature>
<dbReference type="GO" id="GO:0016020">
    <property type="term" value="C:membrane"/>
    <property type="evidence" value="ECO:0007669"/>
    <property type="project" value="UniProtKB-SubCell"/>
</dbReference>
<dbReference type="Pfam" id="PF04610">
    <property type="entry name" value="TrbL"/>
    <property type="match status" value="1"/>
</dbReference>
<dbReference type="GO" id="GO:0030255">
    <property type="term" value="P:protein secretion by the type IV secretion system"/>
    <property type="evidence" value="ECO:0007669"/>
    <property type="project" value="InterPro"/>
</dbReference>
<dbReference type="EMBL" id="CP025410">
    <property type="protein sequence ID" value="AUH35712.1"/>
    <property type="molecule type" value="Genomic_DNA"/>
</dbReference>
<feature type="transmembrane region" description="Helical" evidence="6">
    <location>
        <begin position="135"/>
        <end position="157"/>
    </location>
</feature>
<keyword evidence="5 6" id="KW-0472">Membrane</keyword>
<feature type="transmembrane region" description="Helical" evidence="6">
    <location>
        <begin position="229"/>
        <end position="248"/>
    </location>
</feature>
<dbReference type="RefSeq" id="WP_101462362.1">
    <property type="nucleotide sequence ID" value="NZ_CP025410.1"/>
</dbReference>
<sequence>MGLVTDILDSIDASIAATGERYFETTASALGPIATIMMTIFVIALGINIATGASDLSLRDAKQLFWRVILVYTFGLSWANFGVLYHALSDGAGNLAMGFFDASRSGSSDPNTAMDSFAKNMADTVDDVSASRGSIMRGVIGGFAYVILGLLMAAYVLVVGFAKIMIAFLLGVAPLAMIATIFDKTRNLFEAWLESFVGYLMYPIAAAAIIASVVKVGEEQALGLTEGESTLGSILGFVVVVFVGIFALKAIPTAASHLTGQFRLASISPQPIRAATRPLTGAAARWTGARLGAMGSGMMSGGLSPKLARDQRDRAYAERGGKLAEKIRLSRVLGTMPKG</sequence>
<evidence type="ECO:0000256" key="1">
    <source>
        <dbReference type="ARBA" id="ARBA00004141"/>
    </source>
</evidence>
<evidence type="ECO:0000313" key="7">
    <source>
        <dbReference type="EMBL" id="AUH35712.1"/>
    </source>
</evidence>
<keyword evidence="3 6" id="KW-0812">Transmembrane</keyword>
<evidence type="ECO:0000256" key="4">
    <source>
        <dbReference type="ARBA" id="ARBA00022989"/>
    </source>
</evidence>
<name>A0A2K9F5S3_9RHOB</name>
<geneLocation type="plasmid" evidence="8">
    <name>pbm152</name>
</geneLocation>
<dbReference type="OrthoDB" id="8101026at2"/>
<accession>A0A2K9F5S3</accession>
<organism evidence="7 8">
    <name type="scientific">Paracoccus tegillarcae</name>
    <dbReference type="NCBI Taxonomy" id="1529068"/>
    <lineage>
        <taxon>Bacteria</taxon>
        <taxon>Pseudomonadati</taxon>
        <taxon>Pseudomonadota</taxon>
        <taxon>Alphaproteobacteria</taxon>
        <taxon>Rhodobacterales</taxon>
        <taxon>Paracoccaceae</taxon>
        <taxon>Paracoccus</taxon>
    </lineage>
</organism>
<feature type="transmembrane region" description="Helical" evidence="6">
    <location>
        <begin position="29"/>
        <end position="52"/>
    </location>
</feature>
<dbReference type="AlphaFoldDB" id="A0A2K9F5S3"/>
<keyword evidence="4 6" id="KW-1133">Transmembrane helix</keyword>
<feature type="transmembrane region" description="Helical" evidence="6">
    <location>
        <begin position="164"/>
        <end position="182"/>
    </location>
</feature>
<keyword evidence="8" id="KW-1185">Reference proteome</keyword>
<dbReference type="InterPro" id="IPR007688">
    <property type="entry name" value="Conjugal_tfr_TrbL/VirB6"/>
</dbReference>
<evidence type="ECO:0000256" key="2">
    <source>
        <dbReference type="ARBA" id="ARBA00007802"/>
    </source>
</evidence>
<comment type="subcellular location">
    <subcellularLocation>
        <location evidence="1">Membrane</location>
        <topology evidence="1">Multi-pass membrane protein</topology>
    </subcellularLocation>
</comment>
<evidence type="ECO:0000256" key="6">
    <source>
        <dbReference type="SAM" id="Phobius"/>
    </source>
</evidence>
<evidence type="ECO:0008006" key="9">
    <source>
        <dbReference type="Google" id="ProtNLM"/>
    </source>
</evidence>
<dbReference type="Proteomes" id="UP000233742">
    <property type="component" value="Plasmid pBM152"/>
</dbReference>
<evidence type="ECO:0000313" key="8">
    <source>
        <dbReference type="Proteomes" id="UP000233742"/>
    </source>
</evidence>
<reference evidence="7 8" key="1">
    <citation type="submission" date="2017-12" db="EMBL/GenBank/DDBJ databases">
        <authorList>
            <person name="Hurst M.R.H."/>
        </authorList>
    </citation>
    <scope>NUCLEOTIDE SEQUENCE [LARGE SCALE GENOMIC DNA]</scope>
    <source>
        <strain evidence="7 8">BM15</strain>
        <plasmid evidence="8">Plasmid pbm152</plasmid>
    </source>
</reference>
<evidence type="ECO:0000256" key="3">
    <source>
        <dbReference type="ARBA" id="ARBA00022692"/>
    </source>
</evidence>
<protein>
    <recommendedName>
        <fullName evidence="9">TrbL/VirB6 plasmid conjugal transfer protein</fullName>
    </recommendedName>
</protein>
<comment type="similarity">
    <text evidence="2">Belongs to the TrbL/VirB6 family.</text>
</comment>
<keyword evidence="7" id="KW-0614">Plasmid</keyword>
<dbReference type="KEGG" id="paro:CUV01_19205"/>
<gene>
    <name evidence="7" type="ORF">CUV01_19205</name>
</gene>
<evidence type="ECO:0000256" key="5">
    <source>
        <dbReference type="ARBA" id="ARBA00023136"/>
    </source>
</evidence>
<proteinExistence type="inferred from homology"/>
<feature type="transmembrane region" description="Helical" evidence="6">
    <location>
        <begin position="64"/>
        <end position="88"/>
    </location>
</feature>